<protein>
    <submittedName>
        <fullName evidence="3">BspA family leucine-rich repeat surface protein</fullName>
    </submittedName>
</protein>
<keyword evidence="4" id="KW-1185">Reference proteome</keyword>
<evidence type="ECO:0000256" key="1">
    <source>
        <dbReference type="SAM" id="MobiDB-lite"/>
    </source>
</evidence>
<dbReference type="Pfam" id="PF03217">
    <property type="entry name" value="SlpA"/>
    <property type="match status" value="1"/>
</dbReference>
<dbReference type="InterPro" id="IPR032675">
    <property type="entry name" value="LRR_dom_sf"/>
</dbReference>
<feature type="compositionally biased region" description="Polar residues" evidence="1">
    <location>
        <begin position="66"/>
        <end position="76"/>
    </location>
</feature>
<feature type="compositionally biased region" description="Polar residues" evidence="1">
    <location>
        <begin position="120"/>
        <end position="131"/>
    </location>
</feature>
<gene>
    <name evidence="3" type="ORF">ACFQAV_11300</name>
</gene>
<dbReference type="NCBIfam" id="TIGR02167">
    <property type="entry name" value="Liste_lipo_26"/>
    <property type="match status" value="1"/>
</dbReference>
<reference evidence="4" key="1">
    <citation type="journal article" date="2019" name="Int. J. Syst. Evol. Microbiol.">
        <title>The Global Catalogue of Microorganisms (GCM) 10K type strain sequencing project: providing services to taxonomists for standard genome sequencing and annotation.</title>
        <authorList>
            <consortium name="The Broad Institute Genomics Platform"/>
            <consortium name="The Broad Institute Genome Sequencing Center for Infectious Disease"/>
            <person name="Wu L."/>
            <person name="Ma J."/>
        </authorList>
    </citation>
    <scope>NUCLEOTIDE SEQUENCE [LARGE SCALE GENOMIC DNA]</scope>
    <source>
        <strain evidence="4">CCM 8927</strain>
    </source>
</reference>
<sequence length="772" mass="84793">MRFQQLKRNSNAVLKQRLYKSGKNWIVKSTLSLVGGLVLFGISQGTVVKADSAVDTTPVAEPDATVNESKTDSTAEIGQPKTDAGSGNTADIPASEPTKEALKVADSQTESKDTPEAPTPVQSEPTTSEISSGDWGTVHWTISDDGGANGVTLHLGGGTLDNTTKESSLPNEPWKDYKSSVKTIAFGDDEVIAGTSVTGLFSDFTKVTQIKGLDKLNTSQTTDMSYLFKSCKSLESLDVSSLDVSNVSDFSYAFCNLQSIKAIDISNWQMDHGVNFKFMFFGNEVLNNLQLPTKTNSVSVADKSKINFSDMLDSNGALTSIDISNLDMTGTRSVARILNECPNIQELRVSPKNNLTAAGLSFASFPDENGIKAVGWEVTDTEDKNILIGTYQTTMGLMNFYPGSSTEGDLKTTWKWDYESPMEFKVKYVSQDDPSGEPFYTSTDYITGHYPREEFQPQSLNSLGVDPECYYSAMVPATVILTKDLDKGFIEIPVPKKQVTIQVDEEDSKTGIKHLTPINIPITGSKITIDDIKNDFDQISNKEIIPYDENTKTGSYLEMNDNTIYFTEKNLAELGTVGIKKDAQSLTKGVVDILVIQQSDGILPESGSGKTITFHFLFEPEVNNNSNSGGGSSTVDRGIEAIEGTVGTHFDEPEVQLYDDDGVMITDRKVAPSSDWYTDKSMTLKNEKYYRVATNQWAKASDVYLYYANNVNVLVHQATIAGLKTSQGQNVTDRALQANSGWYSDRYTYLNDVKYYRVATNEFVSSDNVQEY</sequence>
<dbReference type="InterPro" id="IPR011889">
    <property type="entry name" value="Liste_lipo_26"/>
</dbReference>
<feature type="compositionally biased region" description="Basic and acidic residues" evidence="1">
    <location>
        <begin position="97"/>
        <end position="115"/>
    </location>
</feature>
<feature type="domain" description="S-layer protein C-terminal" evidence="2">
    <location>
        <begin position="657"/>
        <end position="701"/>
    </location>
</feature>
<dbReference type="SUPFAM" id="SSF52047">
    <property type="entry name" value="RNI-like"/>
    <property type="match status" value="1"/>
</dbReference>
<evidence type="ECO:0000313" key="3">
    <source>
        <dbReference type="EMBL" id="MFC6177431.1"/>
    </source>
</evidence>
<feature type="region of interest" description="Disordered" evidence="1">
    <location>
        <begin position="59"/>
        <end position="135"/>
    </location>
</feature>
<dbReference type="Proteomes" id="UP001596288">
    <property type="component" value="Unassembled WGS sequence"/>
</dbReference>
<dbReference type="Gene3D" id="3.80.10.10">
    <property type="entry name" value="Ribonuclease Inhibitor"/>
    <property type="match status" value="1"/>
</dbReference>
<dbReference type="Pfam" id="PF03382">
    <property type="entry name" value="DUF285"/>
    <property type="match status" value="1"/>
</dbReference>
<dbReference type="InterPro" id="IPR024968">
    <property type="entry name" value="SlpA_C_lactobacillus"/>
</dbReference>
<organism evidence="3 4">
    <name type="scientific">Companilactobacillus huachuanensis</name>
    <dbReference type="NCBI Taxonomy" id="2559914"/>
    <lineage>
        <taxon>Bacteria</taxon>
        <taxon>Bacillati</taxon>
        <taxon>Bacillota</taxon>
        <taxon>Bacilli</taxon>
        <taxon>Lactobacillales</taxon>
        <taxon>Lactobacillaceae</taxon>
        <taxon>Companilactobacillus</taxon>
    </lineage>
</organism>
<dbReference type="EMBL" id="JBHSSF010000031">
    <property type="protein sequence ID" value="MFC6177431.1"/>
    <property type="molecule type" value="Genomic_DNA"/>
</dbReference>
<accession>A0ABW1RMV4</accession>
<name>A0ABW1RMV4_9LACO</name>
<comment type="caution">
    <text evidence="3">The sequence shown here is derived from an EMBL/GenBank/DDBJ whole genome shotgun (WGS) entry which is preliminary data.</text>
</comment>
<evidence type="ECO:0000259" key="2">
    <source>
        <dbReference type="Pfam" id="PF03217"/>
    </source>
</evidence>
<dbReference type="RefSeq" id="WP_137611781.1">
    <property type="nucleotide sequence ID" value="NZ_BJDF01000013.1"/>
</dbReference>
<dbReference type="InterPro" id="IPR005046">
    <property type="entry name" value="DUF285"/>
</dbReference>
<proteinExistence type="predicted"/>
<evidence type="ECO:0000313" key="4">
    <source>
        <dbReference type="Proteomes" id="UP001596288"/>
    </source>
</evidence>